<evidence type="ECO:0000256" key="1">
    <source>
        <dbReference type="SAM" id="SignalP"/>
    </source>
</evidence>
<dbReference type="PROSITE" id="PS51257">
    <property type="entry name" value="PROKAR_LIPOPROTEIN"/>
    <property type="match status" value="1"/>
</dbReference>
<dbReference type="RefSeq" id="WP_274723319.1">
    <property type="nucleotide sequence ID" value="NZ_JARBFT010000012.1"/>
</dbReference>
<feature type="chain" id="PRO_5045486278" evidence="1">
    <location>
        <begin position="18"/>
        <end position="514"/>
    </location>
</feature>
<evidence type="ECO:0000313" key="3">
    <source>
        <dbReference type="Proteomes" id="UP001216189"/>
    </source>
</evidence>
<keyword evidence="3" id="KW-1185">Reference proteome</keyword>
<evidence type="ECO:0000313" key="2">
    <source>
        <dbReference type="EMBL" id="MDE1515599.1"/>
    </source>
</evidence>
<organism evidence="2 3">
    <name type="scientific">Vibrio chanodichtyis</name>
    <dbReference type="NCBI Taxonomy" id="3027932"/>
    <lineage>
        <taxon>Bacteria</taxon>
        <taxon>Pseudomonadati</taxon>
        <taxon>Pseudomonadota</taxon>
        <taxon>Gammaproteobacteria</taxon>
        <taxon>Vibrionales</taxon>
        <taxon>Vibrionaceae</taxon>
        <taxon>Vibrio</taxon>
    </lineage>
</organism>
<feature type="signal peptide" evidence="1">
    <location>
        <begin position="1"/>
        <end position="17"/>
    </location>
</feature>
<sequence>MRVLPLGAILCAILLQACSTNRLSTQQSESTPTIIATLDKPETIQPASFMLRGEVVIGHELQRFTPCGSQQQYWLNLSAEQLRDALALNLSPYQPLYGEIVGTLLPPSQTGYNGDYVARIAVQSINQLSREQRGCEQPIRPTRAFGNEPFWSLRFVDDGLQFQPRGGAKQHLSITRTQLSATQRRYQFEGGELELEPAKCQNGTEQTLYQWRSKLSLQGGHYQGCASLANLDPTLEWSGVYFARSTAQTGFSVSLSLEPDHTAQTRYEYADGQPPIIEQGYWQQLNPNQIQVVMTRHQQQYLLSERIFTRDGDQLTTQQEKVGPLIYPITNGGLVLFRSLVELSDSIAPPAVGQAALFAQQITGRADYRADVDQAIRRYFALHQTATDDTQYRWLEYDLNGDEQPELLVQLDWCGTGGCTLLIFEQHQQQWRFNSRMTLVQNPIRLGQQTHHGWRDLMLSVSGGGAKPAVHRLQYNGISYPLNPSVAPEAEAEQISQVLLFADGLSPRQAGLKL</sequence>
<name>A0ABT5V1Y7_9VIBR</name>
<protein>
    <submittedName>
        <fullName evidence="2">COG3650 family protein</fullName>
    </submittedName>
</protein>
<dbReference type="EMBL" id="JARBFT010000012">
    <property type="protein sequence ID" value="MDE1515599.1"/>
    <property type="molecule type" value="Genomic_DNA"/>
</dbReference>
<accession>A0ABT5V1Y7</accession>
<dbReference type="Proteomes" id="UP001216189">
    <property type="component" value="Unassembled WGS sequence"/>
</dbReference>
<gene>
    <name evidence="2" type="ORF">PUN32_11310</name>
</gene>
<proteinExistence type="predicted"/>
<comment type="caution">
    <text evidence="2">The sequence shown here is derived from an EMBL/GenBank/DDBJ whole genome shotgun (WGS) entry which is preliminary data.</text>
</comment>
<keyword evidence="1" id="KW-0732">Signal</keyword>
<reference evidence="2 3" key="1">
    <citation type="submission" date="2023-02" db="EMBL/GenBank/DDBJ databases">
        <title>Vibrio intestini sp. nov., a close relative of Vibrio cholerae isolated from the intestine of Healthy Culter dabryi.</title>
        <authorList>
            <person name="Wu N."/>
        </authorList>
    </citation>
    <scope>NUCLEOTIDE SEQUENCE [LARGE SCALE GENOMIC DNA]</scope>
    <source>
        <strain evidence="2 3">DSL-7</strain>
    </source>
</reference>